<accession>A0ABD5QRK9</accession>
<dbReference type="EMBL" id="JBHSKV010000010">
    <property type="protein sequence ID" value="MFC5134661.1"/>
    <property type="molecule type" value="Genomic_DNA"/>
</dbReference>
<feature type="transmembrane region" description="Helical" evidence="1">
    <location>
        <begin position="293"/>
        <end position="312"/>
    </location>
</feature>
<feature type="transmembrane region" description="Helical" evidence="1">
    <location>
        <begin position="318"/>
        <end position="336"/>
    </location>
</feature>
<feature type="transmembrane region" description="Helical" evidence="1">
    <location>
        <begin position="212"/>
        <end position="233"/>
    </location>
</feature>
<protein>
    <submittedName>
        <fullName evidence="2">DUF6498-containing protein</fullName>
    </submittedName>
</protein>
<dbReference type="InterPro" id="IPR045466">
    <property type="entry name" value="DUF6498"/>
</dbReference>
<evidence type="ECO:0000313" key="3">
    <source>
        <dbReference type="Proteomes" id="UP001596145"/>
    </source>
</evidence>
<organism evidence="2 3">
    <name type="scientific">Halorubrum glutamatedens</name>
    <dbReference type="NCBI Taxonomy" id="2707018"/>
    <lineage>
        <taxon>Archaea</taxon>
        <taxon>Methanobacteriati</taxon>
        <taxon>Methanobacteriota</taxon>
        <taxon>Stenosarchaea group</taxon>
        <taxon>Halobacteria</taxon>
        <taxon>Halobacteriales</taxon>
        <taxon>Haloferacaceae</taxon>
        <taxon>Halorubrum</taxon>
    </lineage>
</organism>
<dbReference type="AlphaFoldDB" id="A0ABD5QRK9"/>
<dbReference type="Proteomes" id="UP001596145">
    <property type="component" value="Unassembled WGS sequence"/>
</dbReference>
<feature type="transmembrane region" description="Helical" evidence="1">
    <location>
        <begin position="135"/>
        <end position="156"/>
    </location>
</feature>
<proteinExistence type="predicted"/>
<gene>
    <name evidence="2" type="ORF">ACFPJA_07995</name>
</gene>
<dbReference type="Pfam" id="PF20108">
    <property type="entry name" value="DUF6498"/>
    <property type="match status" value="1"/>
</dbReference>
<keyword evidence="1" id="KW-1133">Transmembrane helix</keyword>
<keyword evidence="1" id="KW-0472">Membrane</keyword>
<feature type="transmembrane region" description="Helical" evidence="1">
    <location>
        <begin position="16"/>
        <end position="36"/>
    </location>
</feature>
<dbReference type="RefSeq" id="WP_122106189.1">
    <property type="nucleotide sequence ID" value="NZ_JBHSKV010000010.1"/>
</dbReference>
<feature type="transmembrane region" description="Helical" evidence="1">
    <location>
        <begin position="42"/>
        <end position="60"/>
    </location>
</feature>
<feature type="transmembrane region" description="Helical" evidence="1">
    <location>
        <begin position="98"/>
        <end position="123"/>
    </location>
</feature>
<evidence type="ECO:0000256" key="1">
    <source>
        <dbReference type="SAM" id="Phobius"/>
    </source>
</evidence>
<keyword evidence="1" id="KW-0812">Transmembrane</keyword>
<evidence type="ECO:0000313" key="2">
    <source>
        <dbReference type="EMBL" id="MFC5134661.1"/>
    </source>
</evidence>
<reference evidence="2 3" key="1">
    <citation type="journal article" date="2019" name="Int. J. Syst. Evol. Microbiol.">
        <title>The Global Catalogue of Microorganisms (GCM) 10K type strain sequencing project: providing services to taxonomists for standard genome sequencing and annotation.</title>
        <authorList>
            <consortium name="The Broad Institute Genomics Platform"/>
            <consortium name="The Broad Institute Genome Sequencing Center for Infectious Disease"/>
            <person name="Wu L."/>
            <person name="Ma J."/>
        </authorList>
    </citation>
    <scope>NUCLEOTIDE SEQUENCE [LARGE SCALE GENOMIC DNA]</scope>
    <source>
        <strain evidence="2 3">CGMCC 1.16026</strain>
    </source>
</reference>
<feature type="transmembrane region" description="Helical" evidence="1">
    <location>
        <begin position="168"/>
        <end position="192"/>
    </location>
</feature>
<sequence length="432" mass="45626">MPALPLPSNSTRSETVAVAIANLLPLVGVVALGWNAAALVTLYWFELGIAALFAVVRGLFAGRPSDLDGNALVFGALASKPLALPIPRTGVRIHLSSVLSLVVIAPILAAAWVVLGGVLLGFVGADSLSSDALETVALAVLVVLLSEVGTTAVDYFHRGGYREESAGTAVSGVFFRLATVLVGGILTVTVVAEAIGVDGDATATEAADPVAFGVPVLVGAVCVKFAFDLAGLYGDRLAAMDESSGGHFGWSREPPVRDPIEDDLADSGRRIRPSPAGRLFGERISPVAHPGPWYLSAICLLVGFLFALGRAWGMVAGLVAVAAAVPFVAVAVDSLIRYGAVEYRVAGGDDAHVGEDALVGYDRVCGTALWRIESWDEEGIRVEHDRLDDRFDTATVVLELRDREVRLPRLSDDDVDRILDVFDRRPERRDGR</sequence>
<comment type="caution">
    <text evidence="2">The sequence shown here is derived from an EMBL/GenBank/DDBJ whole genome shotgun (WGS) entry which is preliminary data.</text>
</comment>
<name>A0ABD5QRK9_9EURY</name>
<keyword evidence="3" id="KW-1185">Reference proteome</keyword>